<dbReference type="SUPFAM" id="SSF55166">
    <property type="entry name" value="Hedgehog/DD-peptidase"/>
    <property type="match status" value="1"/>
</dbReference>
<dbReference type="InterPro" id="IPR039561">
    <property type="entry name" value="Peptidase_M15C"/>
</dbReference>
<dbReference type="Pfam" id="PF13539">
    <property type="entry name" value="Peptidase_M15_4"/>
    <property type="match status" value="1"/>
</dbReference>
<accession>A0A940MRR0</accession>
<feature type="signal peptide" evidence="2">
    <location>
        <begin position="1"/>
        <end position="22"/>
    </location>
</feature>
<organism evidence="4 5">
    <name type="scientific">Roseomonas indoligenes</name>
    <dbReference type="NCBI Taxonomy" id="2820811"/>
    <lineage>
        <taxon>Bacteria</taxon>
        <taxon>Pseudomonadati</taxon>
        <taxon>Pseudomonadota</taxon>
        <taxon>Alphaproteobacteria</taxon>
        <taxon>Acetobacterales</taxon>
        <taxon>Roseomonadaceae</taxon>
        <taxon>Roseomonas</taxon>
    </lineage>
</organism>
<gene>
    <name evidence="4" type="ORF">J5Y10_05645</name>
</gene>
<dbReference type="InterPro" id="IPR009045">
    <property type="entry name" value="Zn_M74/Hedgehog-like"/>
</dbReference>
<dbReference type="Proteomes" id="UP000677537">
    <property type="component" value="Unassembled WGS sequence"/>
</dbReference>
<keyword evidence="2" id="KW-0732">Signal</keyword>
<dbReference type="Gene3D" id="3.30.1380.10">
    <property type="match status" value="1"/>
</dbReference>
<dbReference type="EMBL" id="JAGIZA010000003">
    <property type="protein sequence ID" value="MBP0492259.1"/>
    <property type="molecule type" value="Genomic_DNA"/>
</dbReference>
<feature type="chain" id="PRO_5037252793" evidence="2">
    <location>
        <begin position="23"/>
        <end position="253"/>
    </location>
</feature>
<keyword evidence="5" id="KW-1185">Reference proteome</keyword>
<dbReference type="PROSITE" id="PS51318">
    <property type="entry name" value="TAT"/>
    <property type="match status" value="1"/>
</dbReference>
<evidence type="ECO:0000256" key="2">
    <source>
        <dbReference type="SAM" id="SignalP"/>
    </source>
</evidence>
<sequence>MPNSGRRALLAGFLAAAGTARAAGVEAARIARLVRAYPDHLAGVEGDLLVWRDGARMPIGAGLPERPFEVMLHDATVADGLRQPYRPGPTDGPPPRDFSPGRIRNAALFTRMYGDCHGGGVSPRGVAWMGRQRLPVTTVNGVADRLERIAASLEGLPDRFQAYLVPSAGTLSCRGVADTGLVSMHAFGAAIDINTRNSDYWHWARARGDGEIPYRNRIPFEIVEAFEAEQFIWGGKWYHYDTMHFEYRPELFD</sequence>
<feature type="region of interest" description="Disordered" evidence="1">
    <location>
        <begin position="80"/>
        <end position="100"/>
    </location>
</feature>
<evidence type="ECO:0000313" key="4">
    <source>
        <dbReference type="EMBL" id="MBP0492259.1"/>
    </source>
</evidence>
<feature type="compositionally biased region" description="Pro residues" evidence="1">
    <location>
        <begin position="86"/>
        <end position="97"/>
    </location>
</feature>
<proteinExistence type="predicted"/>
<evidence type="ECO:0000256" key="1">
    <source>
        <dbReference type="SAM" id="MobiDB-lite"/>
    </source>
</evidence>
<reference evidence="4" key="1">
    <citation type="submission" date="2021-03" db="EMBL/GenBank/DDBJ databases">
        <authorList>
            <person name="So Y."/>
        </authorList>
    </citation>
    <scope>NUCLEOTIDE SEQUENCE</scope>
    <source>
        <strain evidence="4">SG15</strain>
    </source>
</reference>
<feature type="domain" description="Peptidase M15C" evidence="3">
    <location>
        <begin position="180"/>
        <end position="247"/>
    </location>
</feature>
<protein>
    <submittedName>
        <fullName evidence="4">M15 family metallopeptidase</fullName>
    </submittedName>
</protein>
<evidence type="ECO:0000313" key="5">
    <source>
        <dbReference type="Proteomes" id="UP000677537"/>
    </source>
</evidence>
<name>A0A940MRR0_9PROT</name>
<dbReference type="AlphaFoldDB" id="A0A940MRR0"/>
<evidence type="ECO:0000259" key="3">
    <source>
        <dbReference type="Pfam" id="PF13539"/>
    </source>
</evidence>
<dbReference type="InterPro" id="IPR006311">
    <property type="entry name" value="TAT_signal"/>
</dbReference>
<dbReference type="RefSeq" id="WP_209371680.1">
    <property type="nucleotide sequence ID" value="NZ_JAGIZA010000003.1"/>
</dbReference>
<dbReference type="GO" id="GO:0008233">
    <property type="term" value="F:peptidase activity"/>
    <property type="evidence" value="ECO:0007669"/>
    <property type="project" value="InterPro"/>
</dbReference>
<comment type="caution">
    <text evidence="4">The sequence shown here is derived from an EMBL/GenBank/DDBJ whole genome shotgun (WGS) entry which is preliminary data.</text>
</comment>